<reference evidence="2" key="2">
    <citation type="submission" date="2020-09" db="EMBL/GenBank/DDBJ databases">
        <authorList>
            <person name="Sun Q."/>
            <person name="Zhou Y."/>
        </authorList>
    </citation>
    <scope>NUCLEOTIDE SEQUENCE</scope>
    <source>
        <strain evidence="2">CGMCC 1.16012</strain>
    </source>
</reference>
<dbReference type="EMBL" id="BMKN01000002">
    <property type="protein sequence ID" value="GGE53948.1"/>
    <property type="molecule type" value="Genomic_DNA"/>
</dbReference>
<proteinExistence type="predicted"/>
<keyword evidence="1" id="KW-0175">Coiled coil</keyword>
<name>A0A917AIR3_9RHOB</name>
<organism evidence="2 3">
    <name type="scientific">Actibacterium pelagium</name>
    <dbReference type="NCBI Taxonomy" id="2029103"/>
    <lineage>
        <taxon>Bacteria</taxon>
        <taxon>Pseudomonadati</taxon>
        <taxon>Pseudomonadota</taxon>
        <taxon>Alphaproteobacteria</taxon>
        <taxon>Rhodobacterales</taxon>
        <taxon>Roseobacteraceae</taxon>
        <taxon>Actibacterium</taxon>
    </lineage>
</organism>
<dbReference type="PANTHER" id="PTHR30469:SF15">
    <property type="entry name" value="HLYD FAMILY OF SECRETION PROTEINS"/>
    <property type="match status" value="1"/>
</dbReference>
<feature type="coiled-coil region" evidence="1">
    <location>
        <begin position="126"/>
        <end position="160"/>
    </location>
</feature>
<dbReference type="OrthoDB" id="7626141at2"/>
<comment type="caution">
    <text evidence="2">The sequence shown here is derived from an EMBL/GenBank/DDBJ whole genome shotgun (WGS) entry which is preliminary data.</text>
</comment>
<reference evidence="2" key="1">
    <citation type="journal article" date="2014" name="Int. J. Syst. Evol. Microbiol.">
        <title>Complete genome sequence of Corynebacterium casei LMG S-19264T (=DSM 44701T), isolated from a smear-ripened cheese.</title>
        <authorList>
            <consortium name="US DOE Joint Genome Institute (JGI-PGF)"/>
            <person name="Walter F."/>
            <person name="Albersmeier A."/>
            <person name="Kalinowski J."/>
            <person name="Ruckert C."/>
        </authorList>
    </citation>
    <scope>NUCLEOTIDE SEQUENCE</scope>
    <source>
        <strain evidence="2">CGMCC 1.16012</strain>
    </source>
</reference>
<dbReference type="PANTHER" id="PTHR30469">
    <property type="entry name" value="MULTIDRUG RESISTANCE PROTEIN MDTA"/>
    <property type="match status" value="1"/>
</dbReference>
<evidence type="ECO:0000313" key="3">
    <source>
        <dbReference type="Proteomes" id="UP000606730"/>
    </source>
</evidence>
<dbReference type="Gene3D" id="2.40.420.20">
    <property type="match status" value="1"/>
</dbReference>
<dbReference type="RefSeq" id="WP_095594125.1">
    <property type="nucleotide sequence ID" value="NZ_BMKN01000002.1"/>
</dbReference>
<dbReference type="Proteomes" id="UP000606730">
    <property type="component" value="Unassembled WGS sequence"/>
</dbReference>
<keyword evidence="3" id="KW-1185">Reference proteome</keyword>
<sequence length="485" mass="52132">MRFLRRSLVGLFLLAVTVGLLVFAGSNFYGALQDRMAEDNRRPGARERVFSANVLTVTAQEITPVLETHGELRSRRTLDLRTKTGGTVVTLHENFEEGGVVEAGALLLQVDPADAQSALDRSLADQADAQAELRDAERGLELARDELAAAEAQMDLRSQALARQQDLRQRGVGTDAAVETAALAEAAARSALLSERRALANSETQLELARATLSRQSLLVAEAERDLADTTLYAAFDGALSNVSLVAGGLVTANEQVAQLIDPELLEVTFRVSTAQYARLLDGDGRLQNADVTVALEVLGAELTASGRITRESAAVAEGQTGRLLFARLEDAPGFRPGDFVTVRVKEPELANVTLLPASAVDAAGTVLVLGEDDRLETAEVRVLRRQGDNVIVRASALEGREIVAERTPVLGAGIKINPLRKGAAPVVEEPEMVTLTPERRAKLIAAVENNKRMPQQARDRILAQLAKEQVPAAMIERLERRTGG</sequence>
<evidence type="ECO:0000313" key="2">
    <source>
        <dbReference type="EMBL" id="GGE53948.1"/>
    </source>
</evidence>
<dbReference type="Gene3D" id="2.40.50.100">
    <property type="match status" value="1"/>
</dbReference>
<evidence type="ECO:0000256" key="1">
    <source>
        <dbReference type="SAM" id="Coils"/>
    </source>
</evidence>
<accession>A0A917AIR3</accession>
<dbReference type="AlphaFoldDB" id="A0A917AIR3"/>
<dbReference type="SUPFAM" id="SSF111369">
    <property type="entry name" value="HlyD-like secretion proteins"/>
    <property type="match status" value="1"/>
</dbReference>
<dbReference type="GO" id="GO:1990281">
    <property type="term" value="C:efflux pump complex"/>
    <property type="evidence" value="ECO:0007669"/>
    <property type="project" value="TreeGrafter"/>
</dbReference>
<protein>
    <recommendedName>
        <fullName evidence="4">HlyD family secretion protein</fullName>
    </recommendedName>
</protein>
<evidence type="ECO:0008006" key="4">
    <source>
        <dbReference type="Google" id="ProtNLM"/>
    </source>
</evidence>
<dbReference type="GO" id="GO:0015562">
    <property type="term" value="F:efflux transmembrane transporter activity"/>
    <property type="evidence" value="ECO:0007669"/>
    <property type="project" value="TreeGrafter"/>
</dbReference>
<gene>
    <name evidence="2" type="ORF">GCM10011517_21970</name>
</gene>
<dbReference type="Gene3D" id="2.40.30.170">
    <property type="match status" value="1"/>
</dbReference>
<dbReference type="Gene3D" id="1.10.287.470">
    <property type="entry name" value="Helix hairpin bin"/>
    <property type="match status" value="1"/>
</dbReference>